<evidence type="ECO:0000259" key="8">
    <source>
        <dbReference type="Pfam" id="PF00892"/>
    </source>
</evidence>
<dbReference type="Pfam" id="PF00892">
    <property type="entry name" value="EamA"/>
    <property type="match status" value="2"/>
</dbReference>
<dbReference type="PANTHER" id="PTHR32322:SF18">
    <property type="entry name" value="S-ADENOSYLMETHIONINE_S-ADENOSYLHOMOCYSTEINE TRANSPORTER"/>
    <property type="match status" value="1"/>
</dbReference>
<keyword evidence="3" id="KW-1003">Cell membrane</keyword>
<dbReference type="InterPro" id="IPR000620">
    <property type="entry name" value="EamA_dom"/>
</dbReference>
<feature type="domain" description="EamA" evidence="8">
    <location>
        <begin position="150"/>
        <end position="287"/>
    </location>
</feature>
<feature type="transmembrane region" description="Helical" evidence="7">
    <location>
        <begin position="270"/>
        <end position="287"/>
    </location>
</feature>
<feature type="transmembrane region" description="Helical" evidence="7">
    <location>
        <begin position="180"/>
        <end position="203"/>
    </location>
</feature>
<evidence type="ECO:0000313" key="9">
    <source>
        <dbReference type="EMBL" id="SDI18717.1"/>
    </source>
</evidence>
<feature type="transmembrane region" description="Helical" evidence="7">
    <location>
        <begin position="245"/>
        <end position="264"/>
    </location>
</feature>
<feature type="transmembrane region" description="Helical" evidence="7">
    <location>
        <begin position="31"/>
        <end position="49"/>
    </location>
</feature>
<feature type="transmembrane region" description="Helical" evidence="7">
    <location>
        <begin position="147"/>
        <end position="168"/>
    </location>
</feature>
<name>A0A1G8IIU5_9BACI</name>
<gene>
    <name evidence="9" type="ORF">SAMN05216352_105211</name>
</gene>
<dbReference type="RefSeq" id="WP_091584582.1">
    <property type="nucleotide sequence ID" value="NZ_FNDU01000005.1"/>
</dbReference>
<protein>
    <submittedName>
        <fullName evidence="9">Permease of the drug/metabolite transporter (DMT) superfamily</fullName>
    </submittedName>
</protein>
<accession>A0A1G8IIU5</accession>
<dbReference type="SUPFAM" id="SSF103481">
    <property type="entry name" value="Multidrug resistance efflux transporter EmrE"/>
    <property type="match status" value="2"/>
</dbReference>
<evidence type="ECO:0000256" key="5">
    <source>
        <dbReference type="ARBA" id="ARBA00022989"/>
    </source>
</evidence>
<reference evidence="9 10" key="1">
    <citation type="submission" date="2016-10" db="EMBL/GenBank/DDBJ databases">
        <authorList>
            <person name="de Groot N.N."/>
        </authorList>
    </citation>
    <scope>NUCLEOTIDE SEQUENCE [LARGE SCALE GENOMIC DNA]</scope>
    <source>
        <strain evidence="10">P4B,CCM 7963,CECT 7998,DSM 25260,IBRC-M 10614,KCTC 13821</strain>
    </source>
</reference>
<feature type="transmembrane region" description="Helical" evidence="7">
    <location>
        <begin position="215"/>
        <end position="233"/>
    </location>
</feature>
<proteinExistence type="inferred from homology"/>
<evidence type="ECO:0000256" key="6">
    <source>
        <dbReference type="ARBA" id="ARBA00023136"/>
    </source>
</evidence>
<dbReference type="AlphaFoldDB" id="A0A1G8IIU5"/>
<dbReference type="OrthoDB" id="9805239at2"/>
<keyword evidence="5 7" id="KW-1133">Transmembrane helix</keyword>
<keyword evidence="6 7" id="KW-0472">Membrane</keyword>
<evidence type="ECO:0000256" key="2">
    <source>
        <dbReference type="ARBA" id="ARBA00007362"/>
    </source>
</evidence>
<evidence type="ECO:0000313" key="10">
    <source>
        <dbReference type="Proteomes" id="UP000199017"/>
    </source>
</evidence>
<comment type="subcellular location">
    <subcellularLocation>
        <location evidence="1">Cell membrane</location>
        <topology evidence="1">Multi-pass membrane protein</topology>
    </subcellularLocation>
</comment>
<dbReference type="STRING" id="930129.SAMN05216352_105211"/>
<evidence type="ECO:0000256" key="1">
    <source>
        <dbReference type="ARBA" id="ARBA00004651"/>
    </source>
</evidence>
<feature type="transmembrane region" description="Helical" evidence="7">
    <location>
        <begin position="117"/>
        <end position="135"/>
    </location>
</feature>
<keyword evidence="10" id="KW-1185">Reference proteome</keyword>
<evidence type="ECO:0000256" key="7">
    <source>
        <dbReference type="SAM" id="Phobius"/>
    </source>
</evidence>
<keyword evidence="4 7" id="KW-0812">Transmembrane</keyword>
<dbReference type="InterPro" id="IPR050638">
    <property type="entry name" value="AA-Vitamin_Transporters"/>
</dbReference>
<sequence length="344" mass="37403">MKAYLFLLITAVIFSGNIIVGKAINDLPPYTIAFFRVFIALLVVLPIGWRQAKQYRPVFQEEWKPLLGLTLTGVAFFNSFIYASLQFTSSTNVAIMESAIPVVTIIFSMLFLKEKLFGVQCLGVILSVGGAIWVITEGSWQVIRDLAFNIGDIIMIAAVLTWVAYSILVKFHMMKFPIYGSLLVMLAAANVVLLPIASIEWIIGGFPAVFQLNHSLGLLYLGIFPSVIALILWNKGVEEVGPSQASVFLNLLPVFTIIGSLLFLGEKITIIQVLGALVVISGVLLTTKTKKGRAAKKDSCRKKVTTVLACTLGKFCLLKDQSISKTTTSAIGLGGKSSFSNSLV</sequence>
<feature type="domain" description="EamA" evidence="8">
    <location>
        <begin position="2"/>
        <end position="135"/>
    </location>
</feature>
<dbReference type="EMBL" id="FNDU01000005">
    <property type="protein sequence ID" value="SDI18717.1"/>
    <property type="molecule type" value="Genomic_DNA"/>
</dbReference>
<evidence type="ECO:0000256" key="4">
    <source>
        <dbReference type="ARBA" id="ARBA00022692"/>
    </source>
</evidence>
<feature type="transmembrane region" description="Helical" evidence="7">
    <location>
        <begin position="69"/>
        <end position="87"/>
    </location>
</feature>
<dbReference type="Gene3D" id="1.10.3730.20">
    <property type="match status" value="1"/>
</dbReference>
<dbReference type="Proteomes" id="UP000199017">
    <property type="component" value="Unassembled WGS sequence"/>
</dbReference>
<dbReference type="PANTHER" id="PTHR32322">
    <property type="entry name" value="INNER MEMBRANE TRANSPORTER"/>
    <property type="match status" value="1"/>
</dbReference>
<dbReference type="InterPro" id="IPR037185">
    <property type="entry name" value="EmrE-like"/>
</dbReference>
<feature type="transmembrane region" description="Helical" evidence="7">
    <location>
        <begin position="93"/>
        <end position="112"/>
    </location>
</feature>
<organism evidence="9 10">
    <name type="scientific">Alteribacillus bidgolensis</name>
    <dbReference type="NCBI Taxonomy" id="930129"/>
    <lineage>
        <taxon>Bacteria</taxon>
        <taxon>Bacillati</taxon>
        <taxon>Bacillota</taxon>
        <taxon>Bacilli</taxon>
        <taxon>Bacillales</taxon>
        <taxon>Bacillaceae</taxon>
        <taxon>Alteribacillus</taxon>
    </lineage>
</organism>
<evidence type="ECO:0000256" key="3">
    <source>
        <dbReference type="ARBA" id="ARBA00022475"/>
    </source>
</evidence>
<comment type="similarity">
    <text evidence="2">Belongs to the EamA transporter family.</text>
</comment>
<dbReference type="GO" id="GO:0005886">
    <property type="term" value="C:plasma membrane"/>
    <property type="evidence" value="ECO:0007669"/>
    <property type="project" value="UniProtKB-SubCell"/>
</dbReference>